<organism evidence="2 3">
    <name type="scientific">Paenibacillus lautus</name>
    <name type="common">Bacillus lautus</name>
    <dbReference type="NCBI Taxonomy" id="1401"/>
    <lineage>
        <taxon>Bacteria</taxon>
        <taxon>Bacillati</taxon>
        <taxon>Bacillota</taxon>
        <taxon>Bacilli</taxon>
        <taxon>Bacillales</taxon>
        <taxon>Paenibacillaceae</taxon>
        <taxon>Paenibacillus</taxon>
    </lineage>
</organism>
<feature type="transmembrane region" description="Helical" evidence="1">
    <location>
        <begin position="55"/>
        <end position="76"/>
    </location>
</feature>
<dbReference type="STRING" id="1401.BK123_14810"/>
<keyword evidence="1" id="KW-0472">Membrane</keyword>
<evidence type="ECO:0000256" key="1">
    <source>
        <dbReference type="SAM" id="Phobius"/>
    </source>
</evidence>
<sequence length="250" mass="28069">MEVSDLKRFKQKFTTVDYSIIAVAVLFFPLAIVLTAVRVLVTHRHNHCKGRNNRLFGWVLVITYGIFELLMILATIDDKDVDGLYSASIVWGVIILVPAIIMLLIAKKEDKKFNSLLQFYSNAIMKRGLVQIEYIAREARQTPAHAVRDITFMFERRMLPNGKLDNGVVIIPSLQRRTQSPFQGEFVSRSGQRMQYSLGEVAAEPAPLTRNEATPDPGPKSVECPGCGARSVVTHLEKKECEYCGTIIVA</sequence>
<proteinExistence type="predicted"/>
<protein>
    <submittedName>
        <fullName evidence="2">Uncharacterized protein</fullName>
    </submittedName>
</protein>
<evidence type="ECO:0000313" key="3">
    <source>
        <dbReference type="Proteomes" id="UP000187074"/>
    </source>
</evidence>
<dbReference type="OrthoDB" id="1651838at2"/>
<accession>A0A1R1B387</accession>
<reference evidence="2 3" key="1">
    <citation type="submission" date="2016-11" db="EMBL/GenBank/DDBJ databases">
        <title>Paenibacillus species isolates.</title>
        <authorList>
            <person name="Beno S.M."/>
        </authorList>
    </citation>
    <scope>NUCLEOTIDE SEQUENCE [LARGE SCALE GENOMIC DNA]</scope>
    <source>
        <strain evidence="2 3">FSL F4-0100</strain>
    </source>
</reference>
<feature type="transmembrane region" description="Helical" evidence="1">
    <location>
        <begin position="88"/>
        <end position="106"/>
    </location>
</feature>
<dbReference type="Proteomes" id="UP000187074">
    <property type="component" value="Unassembled WGS sequence"/>
</dbReference>
<dbReference type="RefSeq" id="WP_076323140.1">
    <property type="nucleotide sequence ID" value="NZ_MRTF01000004.1"/>
</dbReference>
<dbReference type="AlphaFoldDB" id="A0A1R1B387"/>
<gene>
    <name evidence="2" type="ORF">BK123_14810</name>
</gene>
<evidence type="ECO:0000313" key="2">
    <source>
        <dbReference type="EMBL" id="OME93122.1"/>
    </source>
</evidence>
<comment type="caution">
    <text evidence="2">The sequence shown here is derived from an EMBL/GenBank/DDBJ whole genome shotgun (WGS) entry which is preliminary data.</text>
</comment>
<keyword evidence="1" id="KW-0812">Transmembrane</keyword>
<dbReference type="EMBL" id="MRTF01000004">
    <property type="protein sequence ID" value="OME93122.1"/>
    <property type="molecule type" value="Genomic_DNA"/>
</dbReference>
<keyword evidence="1" id="KW-1133">Transmembrane helix</keyword>
<name>A0A1R1B387_PAELA</name>
<feature type="transmembrane region" description="Helical" evidence="1">
    <location>
        <begin position="20"/>
        <end position="43"/>
    </location>
</feature>